<dbReference type="AlphaFoldDB" id="A0A0W0S0T6"/>
<dbReference type="InterPro" id="IPR050592">
    <property type="entry name" value="GDSL_lipolytic_enzyme"/>
</dbReference>
<dbReference type="Pfam" id="PF00657">
    <property type="entry name" value="Lipase_GDSL"/>
    <property type="match status" value="1"/>
</dbReference>
<evidence type="ECO:0000313" key="2">
    <source>
        <dbReference type="EMBL" id="KTC76950.1"/>
    </source>
</evidence>
<dbReference type="OrthoDB" id="5292073at2"/>
<sequence>MSSHCTRMCYWLCLVVFCAPLTLFATTPVKSMVIFGDSLSDNGNTTHLLKSLRQDESPAYLVRPLKVFVINKMEEFAYDYYVPQMVLDAGIEVVTNFFDTEFGPFLANLVGKVRKVPILPGDPYWQNHFSNGRVWNEYLALMLGVDREDASYYNNQAFGGSWAVTYDYQVTTWNLIRHPLGTLKTLIVGKLIPPSLGLTVQAYLMMNNSIDEEAVYFVLTGANDYLNVLFFEDNYNPSVMSAYIDNVLDGLASGVRKLTQAGARRVVILGLPNIGETPKFVNTTDKPVLTAALQQHNERLQKRIEEWRQASPEVDFLYIDLEQFLQKALVDPQKYGFSNIKDACIDVKFPMFGALAHSPFARNYVLQYAQVLQYRNSQFGPHEKNYHVCDAPDNYLFWDEIHPSTRAHHFLAYEICEAMKEHGYKTKCESPANI</sequence>
<comment type="caution">
    <text evidence="2">The sequence shown here is derived from an EMBL/GenBank/DDBJ whole genome shotgun (WGS) entry which is preliminary data.</text>
</comment>
<dbReference type="PANTHER" id="PTHR45642">
    <property type="entry name" value="GDSL ESTERASE/LIPASE EXL3"/>
    <property type="match status" value="1"/>
</dbReference>
<dbReference type="InterPro" id="IPR001087">
    <property type="entry name" value="GDSL"/>
</dbReference>
<gene>
    <name evidence="2" type="ORF">Lbru_3057</name>
</gene>
<dbReference type="NCBIfam" id="NF045907">
    <property type="entry name" value="LplActasePlaCLeg"/>
    <property type="match status" value="1"/>
</dbReference>
<name>A0A0W0S0T6_9GAMM</name>
<evidence type="ECO:0000256" key="1">
    <source>
        <dbReference type="ARBA" id="ARBA00022729"/>
    </source>
</evidence>
<dbReference type="STRING" id="29422.Lbru_3057"/>
<evidence type="ECO:0000313" key="3">
    <source>
        <dbReference type="Proteomes" id="UP000054742"/>
    </source>
</evidence>
<dbReference type="Proteomes" id="UP000054742">
    <property type="component" value="Unassembled WGS sequence"/>
</dbReference>
<dbReference type="SUPFAM" id="SSF52266">
    <property type="entry name" value="SGNH hydrolase"/>
    <property type="match status" value="1"/>
</dbReference>
<dbReference type="RefSeq" id="WP_058443006.1">
    <property type="nucleotide sequence ID" value="NZ_CAAAHU010000014.1"/>
</dbReference>
<dbReference type="EMBL" id="LNXV01000036">
    <property type="protein sequence ID" value="KTC76950.1"/>
    <property type="molecule type" value="Genomic_DNA"/>
</dbReference>
<keyword evidence="1" id="KW-0732">Signal</keyword>
<dbReference type="InterPro" id="IPR036514">
    <property type="entry name" value="SGNH_hydro_sf"/>
</dbReference>
<dbReference type="PATRIC" id="fig|29422.6.peg.3233"/>
<dbReference type="CDD" id="cd01846">
    <property type="entry name" value="fatty_acyltransferase_like"/>
    <property type="match status" value="1"/>
</dbReference>
<dbReference type="PANTHER" id="PTHR45642:SF139">
    <property type="entry name" value="SGNH HYDROLASE-TYPE ESTERASE DOMAIN-CONTAINING PROTEIN"/>
    <property type="match status" value="1"/>
</dbReference>
<reference evidence="2 3" key="1">
    <citation type="submission" date="2015-11" db="EMBL/GenBank/DDBJ databases">
        <title>Genomic analysis of 38 Legionella species identifies large and diverse effector repertoires.</title>
        <authorList>
            <person name="Burstein D."/>
            <person name="Amaro F."/>
            <person name="Zusman T."/>
            <person name="Lifshitz Z."/>
            <person name="Cohen O."/>
            <person name="Gilbert J.A."/>
            <person name="Pupko T."/>
            <person name="Shuman H.A."/>
            <person name="Segal G."/>
        </authorList>
    </citation>
    <scope>NUCLEOTIDE SEQUENCE [LARGE SCALE GENOMIC DNA]</scope>
    <source>
        <strain evidence="2 3">ATCC 43878</strain>
    </source>
</reference>
<accession>A0A0W0S0T6</accession>
<keyword evidence="3" id="KW-1185">Reference proteome</keyword>
<proteinExistence type="predicted"/>
<dbReference type="GO" id="GO:0016788">
    <property type="term" value="F:hydrolase activity, acting on ester bonds"/>
    <property type="evidence" value="ECO:0007669"/>
    <property type="project" value="InterPro"/>
</dbReference>
<organism evidence="2 3">
    <name type="scientific">Legionella brunensis</name>
    <dbReference type="NCBI Taxonomy" id="29422"/>
    <lineage>
        <taxon>Bacteria</taxon>
        <taxon>Pseudomonadati</taxon>
        <taxon>Pseudomonadota</taxon>
        <taxon>Gammaproteobacteria</taxon>
        <taxon>Legionellales</taxon>
        <taxon>Legionellaceae</taxon>
        <taxon>Legionella</taxon>
    </lineage>
</organism>
<protein>
    <submittedName>
        <fullName evidence="2">Phospholipase/lecithinase/hemolysin</fullName>
    </submittedName>
</protein>
<dbReference type="Gene3D" id="3.40.50.1110">
    <property type="entry name" value="SGNH hydrolase"/>
    <property type="match status" value="1"/>
</dbReference>